<protein>
    <recommendedName>
        <fullName evidence="4">BZIP domain-containing protein</fullName>
    </recommendedName>
</protein>
<feature type="compositionally biased region" description="Basic and acidic residues" evidence="1">
    <location>
        <begin position="191"/>
        <end position="211"/>
    </location>
</feature>
<dbReference type="RefSeq" id="XP_013316641.1">
    <property type="nucleotide sequence ID" value="XM_013461187.1"/>
</dbReference>
<feature type="region of interest" description="Disordered" evidence="1">
    <location>
        <begin position="191"/>
        <end position="213"/>
    </location>
</feature>
<dbReference type="HOGENOM" id="CLU_525833_0_0_1"/>
<reference evidence="2 3" key="1">
    <citation type="submission" date="2015-01" db="EMBL/GenBank/DDBJ databases">
        <title>The Genome Sequence of Exophiala xenobiotica CBS118157.</title>
        <authorList>
            <consortium name="The Broad Institute Genomics Platform"/>
            <person name="Cuomo C."/>
            <person name="de Hoog S."/>
            <person name="Gorbushina A."/>
            <person name="Stielow B."/>
            <person name="Teixiera M."/>
            <person name="Abouelleil A."/>
            <person name="Chapman S.B."/>
            <person name="Priest M."/>
            <person name="Young S.K."/>
            <person name="Wortman J."/>
            <person name="Nusbaum C."/>
            <person name="Birren B."/>
        </authorList>
    </citation>
    <scope>NUCLEOTIDE SEQUENCE [LARGE SCALE GENOMIC DNA]</scope>
    <source>
        <strain evidence="2 3">CBS 118157</strain>
    </source>
</reference>
<dbReference type="Proteomes" id="UP000054342">
    <property type="component" value="Unassembled WGS sequence"/>
</dbReference>
<dbReference type="OrthoDB" id="10567258at2759"/>
<feature type="region of interest" description="Disordered" evidence="1">
    <location>
        <begin position="342"/>
        <end position="370"/>
    </location>
</feature>
<feature type="compositionally biased region" description="Polar residues" evidence="1">
    <location>
        <begin position="1"/>
        <end position="27"/>
    </location>
</feature>
<accession>A0A0D2D112</accession>
<feature type="compositionally biased region" description="Basic and acidic residues" evidence="1">
    <location>
        <begin position="357"/>
        <end position="370"/>
    </location>
</feature>
<evidence type="ECO:0008006" key="4">
    <source>
        <dbReference type="Google" id="ProtNLM"/>
    </source>
</evidence>
<keyword evidence="3" id="KW-1185">Reference proteome</keyword>
<evidence type="ECO:0000313" key="3">
    <source>
        <dbReference type="Proteomes" id="UP000054342"/>
    </source>
</evidence>
<proteinExistence type="predicted"/>
<gene>
    <name evidence="2" type="ORF">PV05_04750</name>
</gene>
<feature type="region of interest" description="Disordered" evidence="1">
    <location>
        <begin position="1"/>
        <end position="38"/>
    </location>
</feature>
<dbReference type="GeneID" id="25326658"/>
<evidence type="ECO:0000256" key="1">
    <source>
        <dbReference type="SAM" id="MobiDB-lite"/>
    </source>
</evidence>
<dbReference type="EMBL" id="KN847319">
    <property type="protein sequence ID" value="KIW56057.1"/>
    <property type="molecule type" value="Genomic_DNA"/>
</dbReference>
<dbReference type="AlphaFoldDB" id="A0A0D2D112"/>
<organism evidence="2 3">
    <name type="scientific">Exophiala xenobiotica</name>
    <dbReference type="NCBI Taxonomy" id="348802"/>
    <lineage>
        <taxon>Eukaryota</taxon>
        <taxon>Fungi</taxon>
        <taxon>Dikarya</taxon>
        <taxon>Ascomycota</taxon>
        <taxon>Pezizomycotina</taxon>
        <taxon>Eurotiomycetes</taxon>
        <taxon>Chaetothyriomycetidae</taxon>
        <taxon>Chaetothyriales</taxon>
        <taxon>Herpotrichiellaceae</taxon>
        <taxon>Exophiala</taxon>
    </lineage>
</organism>
<sequence>MASQEGSHQLSPRGGRTSSHTPNSETFSKSSSVEREFEERRLHLPVNMLDPFRPTLPSTYIPTASEVFNGPLLLRVRDFDPDLRLDSDEFAREQAAFEAFQSSSQWDGGLNYDNAPSHNQQAAVMKAADADADADAEYDLEYPPALTEASSNTSSHLHRSPVNFSEDFNFNNLDQPLPISDESMFEFVHLDDFSPNGDDQHSRQTRPEQSKVSDLITPVDQVQVRGRGRDYWSQPFPSPPSTNPWIIPETERHVHSPDEYDLPPLNFSYIPEVDDYLLVNAPLPPTQPAIALSIRTAITPSGAATATAPNQPDSDSDYPSWVLTEQDRRRYRDRLAQRRYRARKRAARQQQEEEEEAIKLERERERERERNTAIPVGMRHSRPLRPLARKPTPYPTTAAPLVPFEEDTYHPHAGMSHNPNVTSFGITNTPLYRTYPNDGNIAFAYWHDHPLQQHAAAPGPPAPPYSNSPASHFEVRYANAPAPAQDSAVSLEPEVEAAARRAVRFNSPLVTEVYHIRR</sequence>
<evidence type="ECO:0000313" key="2">
    <source>
        <dbReference type="EMBL" id="KIW56057.1"/>
    </source>
</evidence>
<name>A0A0D2D112_9EURO</name>